<keyword evidence="5" id="KW-0378">Hydrolase</keyword>
<dbReference type="GO" id="GO:0004526">
    <property type="term" value="F:ribonuclease P activity"/>
    <property type="evidence" value="ECO:0007669"/>
    <property type="project" value="InterPro"/>
</dbReference>
<evidence type="ECO:0000256" key="2">
    <source>
        <dbReference type="ARBA" id="ARBA00022694"/>
    </source>
</evidence>
<dbReference type="EMBL" id="BART01000794">
    <property type="protein sequence ID" value="GAG56545.1"/>
    <property type="molecule type" value="Genomic_DNA"/>
</dbReference>
<reference evidence="7" key="1">
    <citation type="journal article" date="2014" name="Front. Microbiol.">
        <title>High frequency of phylogenetically diverse reductive dehalogenase-homologous genes in deep subseafloor sedimentary metagenomes.</title>
        <authorList>
            <person name="Kawai M."/>
            <person name="Futagami T."/>
            <person name="Toyoda A."/>
            <person name="Takaki Y."/>
            <person name="Nishi S."/>
            <person name="Hori S."/>
            <person name="Arai W."/>
            <person name="Tsubouchi T."/>
            <person name="Morono Y."/>
            <person name="Uchiyama I."/>
            <person name="Ito T."/>
            <person name="Fujiyama A."/>
            <person name="Inagaki F."/>
            <person name="Takami H."/>
        </authorList>
    </citation>
    <scope>NUCLEOTIDE SEQUENCE</scope>
    <source>
        <strain evidence="7">Expedition CK06-06</strain>
    </source>
</reference>
<keyword evidence="4" id="KW-0255">Endonuclease</keyword>
<dbReference type="InterPro" id="IPR020568">
    <property type="entry name" value="Ribosomal_Su5_D2-typ_SF"/>
</dbReference>
<dbReference type="SUPFAM" id="SSF54211">
    <property type="entry name" value="Ribosomal protein S5 domain 2-like"/>
    <property type="match status" value="1"/>
</dbReference>
<comment type="caution">
    <text evidence="7">The sequence shown here is derived from an EMBL/GenBank/DDBJ whole genome shotgun (WGS) entry which is preliminary data.</text>
</comment>
<dbReference type="NCBIfam" id="TIGR00188">
    <property type="entry name" value="rnpA"/>
    <property type="match status" value="1"/>
</dbReference>
<dbReference type="Pfam" id="PF00825">
    <property type="entry name" value="Ribonuclease_P"/>
    <property type="match status" value="1"/>
</dbReference>
<evidence type="ECO:0000256" key="5">
    <source>
        <dbReference type="ARBA" id="ARBA00022801"/>
    </source>
</evidence>
<dbReference type="GO" id="GO:0000049">
    <property type="term" value="F:tRNA binding"/>
    <property type="evidence" value="ECO:0007669"/>
    <property type="project" value="InterPro"/>
</dbReference>
<dbReference type="GO" id="GO:0042781">
    <property type="term" value="F:3'-tRNA processing endoribonuclease activity"/>
    <property type="evidence" value="ECO:0007669"/>
    <property type="project" value="TreeGrafter"/>
</dbReference>
<dbReference type="PANTHER" id="PTHR33992:SF1">
    <property type="entry name" value="RIBONUCLEASE P PROTEIN COMPONENT"/>
    <property type="match status" value="1"/>
</dbReference>
<proteinExistence type="predicted"/>
<dbReference type="AlphaFoldDB" id="X0YKJ6"/>
<dbReference type="InterPro" id="IPR000100">
    <property type="entry name" value="RNase_P"/>
</dbReference>
<keyword evidence="3" id="KW-0540">Nuclease</keyword>
<sequence>MGFGISKKIGGAVIRNKIKRVLKEVLRKVDVEISENLDILLIARKGFVIVDFWEIKKILENSLTTFLTN</sequence>
<dbReference type="InterPro" id="IPR020539">
    <property type="entry name" value="RNase_P_CS"/>
</dbReference>
<name>X0YKJ6_9ZZZZ</name>
<dbReference type="InterPro" id="IPR014721">
    <property type="entry name" value="Ribsml_uS5_D2-typ_fold_subgr"/>
</dbReference>
<keyword evidence="2" id="KW-0819">tRNA processing</keyword>
<evidence type="ECO:0000313" key="7">
    <source>
        <dbReference type="EMBL" id="GAG56545.1"/>
    </source>
</evidence>
<accession>X0YKJ6</accession>
<keyword evidence="6" id="KW-0694">RNA-binding</keyword>
<dbReference type="Gene3D" id="3.30.230.10">
    <property type="match status" value="1"/>
</dbReference>
<dbReference type="PROSITE" id="PS00648">
    <property type="entry name" value="RIBONUCLEASE_P"/>
    <property type="match status" value="1"/>
</dbReference>
<organism evidence="7">
    <name type="scientific">marine sediment metagenome</name>
    <dbReference type="NCBI Taxonomy" id="412755"/>
    <lineage>
        <taxon>unclassified sequences</taxon>
        <taxon>metagenomes</taxon>
        <taxon>ecological metagenomes</taxon>
    </lineage>
</organism>
<dbReference type="PANTHER" id="PTHR33992">
    <property type="entry name" value="RIBONUCLEASE P PROTEIN COMPONENT"/>
    <property type="match status" value="1"/>
</dbReference>
<evidence type="ECO:0000256" key="3">
    <source>
        <dbReference type="ARBA" id="ARBA00022722"/>
    </source>
</evidence>
<comment type="function">
    <text evidence="1">RNaseP catalyzes the removal of the 5'-leader sequence from pre-tRNA to produce the mature 5'-terminus. It can also cleave other RNA substrates such as 4.5S RNA. The protein component plays an auxiliary but essential role in vivo by binding to the 5'-leader sequence and broadening the substrate specificity of the ribozyme.</text>
</comment>
<evidence type="ECO:0000256" key="6">
    <source>
        <dbReference type="ARBA" id="ARBA00022884"/>
    </source>
</evidence>
<protein>
    <submittedName>
        <fullName evidence="7">Uncharacterized protein</fullName>
    </submittedName>
</protein>
<gene>
    <name evidence="7" type="ORF">S01H4_03286</name>
</gene>
<dbReference type="GO" id="GO:0030677">
    <property type="term" value="C:ribonuclease P complex"/>
    <property type="evidence" value="ECO:0007669"/>
    <property type="project" value="TreeGrafter"/>
</dbReference>
<evidence type="ECO:0000256" key="1">
    <source>
        <dbReference type="ARBA" id="ARBA00002663"/>
    </source>
</evidence>
<evidence type="ECO:0000256" key="4">
    <source>
        <dbReference type="ARBA" id="ARBA00022759"/>
    </source>
</evidence>